<name>A0A0F9JCF8_9ZZZZ</name>
<comment type="caution">
    <text evidence="2">The sequence shown here is derived from an EMBL/GenBank/DDBJ whole genome shotgun (WGS) entry which is preliminary data.</text>
</comment>
<proteinExistence type="predicted"/>
<protein>
    <submittedName>
        <fullName evidence="2">Uncharacterized protein</fullName>
    </submittedName>
</protein>
<evidence type="ECO:0000313" key="2">
    <source>
        <dbReference type="EMBL" id="KKM67248.1"/>
    </source>
</evidence>
<reference evidence="2" key="1">
    <citation type="journal article" date="2015" name="Nature">
        <title>Complex archaea that bridge the gap between prokaryotes and eukaryotes.</title>
        <authorList>
            <person name="Spang A."/>
            <person name="Saw J.H."/>
            <person name="Jorgensen S.L."/>
            <person name="Zaremba-Niedzwiedzka K."/>
            <person name="Martijn J."/>
            <person name="Lind A.E."/>
            <person name="van Eijk R."/>
            <person name="Schleper C."/>
            <person name="Guy L."/>
            <person name="Ettema T.J."/>
        </authorList>
    </citation>
    <scope>NUCLEOTIDE SEQUENCE</scope>
</reference>
<feature type="region of interest" description="Disordered" evidence="1">
    <location>
        <begin position="42"/>
        <end position="77"/>
    </location>
</feature>
<organism evidence="2">
    <name type="scientific">marine sediment metagenome</name>
    <dbReference type="NCBI Taxonomy" id="412755"/>
    <lineage>
        <taxon>unclassified sequences</taxon>
        <taxon>metagenomes</taxon>
        <taxon>ecological metagenomes</taxon>
    </lineage>
</organism>
<sequence length="77" mass="8727">MACKICGRNSCTECFHSIEEQEEFETKTGRYALDEYVPDEEWMNAPLGSPTTPTQVPEDIDPDYEQAKADLIPESPK</sequence>
<evidence type="ECO:0000256" key="1">
    <source>
        <dbReference type="SAM" id="MobiDB-lite"/>
    </source>
</evidence>
<dbReference type="AlphaFoldDB" id="A0A0F9JCF8"/>
<gene>
    <name evidence="2" type="ORF">LCGC14_1472960</name>
</gene>
<dbReference type="EMBL" id="LAZR01010381">
    <property type="protein sequence ID" value="KKM67248.1"/>
    <property type="molecule type" value="Genomic_DNA"/>
</dbReference>
<accession>A0A0F9JCF8</accession>